<sequence length="177" mass="18349">CPSTALPWPPDRVSLAPRDPDRDLRSPPSKRARSLEDRPESPAGDSQTPPAQRNGDASHLHQQESLLGQALEGGPTIITKEKVNSDSSMVHHHSGGEDSTAGSDSDTALTSDGGGVGGGGGGGDERRLGEHEPPITPKTEPADYPPHMDDPHHPFGPNGGLMDPSRGGFTGALLGIP</sequence>
<dbReference type="OrthoDB" id="10261408at2759"/>
<proteinExistence type="predicted"/>
<protein>
    <submittedName>
        <fullName evidence="2">Uncharacterized protein</fullName>
    </submittedName>
</protein>
<feature type="non-terminal residue" evidence="2">
    <location>
        <position position="177"/>
    </location>
</feature>
<evidence type="ECO:0000313" key="3">
    <source>
        <dbReference type="Proteomes" id="UP000410492"/>
    </source>
</evidence>
<organism evidence="2 3">
    <name type="scientific">Callosobruchus maculatus</name>
    <name type="common">Southern cowpea weevil</name>
    <name type="synonym">Pulse bruchid</name>
    <dbReference type="NCBI Taxonomy" id="64391"/>
    <lineage>
        <taxon>Eukaryota</taxon>
        <taxon>Metazoa</taxon>
        <taxon>Ecdysozoa</taxon>
        <taxon>Arthropoda</taxon>
        <taxon>Hexapoda</taxon>
        <taxon>Insecta</taxon>
        <taxon>Pterygota</taxon>
        <taxon>Neoptera</taxon>
        <taxon>Endopterygota</taxon>
        <taxon>Coleoptera</taxon>
        <taxon>Polyphaga</taxon>
        <taxon>Cucujiformia</taxon>
        <taxon>Chrysomeloidea</taxon>
        <taxon>Chrysomelidae</taxon>
        <taxon>Bruchinae</taxon>
        <taxon>Bruchini</taxon>
        <taxon>Callosobruchus</taxon>
    </lineage>
</organism>
<feature type="non-terminal residue" evidence="2">
    <location>
        <position position="1"/>
    </location>
</feature>
<gene>
    <name evidence="2" type="ORF">CALMAC_LOCUS19451</name>
</gene>
<dbReference type="EMBL" id="CAACVG010013732">
    <property type="protein sequence ID" value="VEN62314.1"/>
    <property type="molecule type" value="Genomic_DNA"/>
</dbReference>
<feature type="compositionally biased region" description="Polar residues" evidence="1">
    <location>
        <begin position="100"/>
        <end position="110"/>
    </location>
</feature>
<feature type="region of interest" description="Disordered" evidence="1">
    <location>
        <begin position="1"/>
        <end position="177"/>
    </location>
</feature>
<evidence type="ECO:0000313" key="2">
    <source>
        <dbReference type="EMBL" id="VEN62314.1"/>
    </source>
</evidence>
<feature type="compositionally biased region" description="Gly residues" evidence="1">
    <location>
        <begin position="112"/>
        <end position="122"/>
    </location>
</feature>
<evidence type="ECO:0000256" key="1">
    <source>
        <dbReference type="SAM" id="MobiDB-lite"/>
    </source>
</evidence>
<dbReference type="AlphaFoldDB" id="A0A653DQ06"/>
<accession>A0A653DQ06</accession>
<dbReference type="Proteomes" id="UP000410492">
    <property type="component" value="Unassembled WGS sequence"/>
</dbReference>
<feature type="compositionally biased region" description="Basic and acidic residues" evidence="1">
    <location>
        <begin position="123"/>
        <end position="133"/>
    </location>
</feature>
<name>A0A653DQ06_CALMS</name>
<keyword evidence="3" id="KW-1185">Reference proteome</keyword>
<reference evidence="2 3" key="1">
    <citation type="submission" date="2019-01" db="EMBL/GenBank/DDBJ databases">
        <authorList>
            <person name="Sayadi A."/>
        </authorList>
    </citation>
    <scope>NUCLEOTIDE SEQUENCE [LARGE SCALE GENOMIC DNA]</scope>
</reference>